<dbReference type="RefSeq" id="WP_121252794.1">
    <property type="nucleotide sequence ID" value="NZ_RBIL01000001.1"/>
</dbReference>
<dbReference type="OrthoDB" id="5464610at2"/>
<dbReference type="InterPro" id="IPR002495">
    <property type="entry name" value="Glyco_trans_8"/>
</dbReference>
<dbReference type="AlphaFoldDB" id="A0A660LG77"/>
<dbReference type="EMBL" id="RBIL01000001">
    <property type="protein sequence ID" value="RKQ94092.1"/>
    <property type="molecule type" value="Genomic_DNA"/>
</dbReference>
<keyword evidence="5" id="KW-1185">Reference proteome</keyword>
<name>A0A660LG77_9ACTN</name>
<dbReference type="InterPro" id="IPR029044">
    <property type="entry name" value="Nucleotide-diphossugar_trans"/>
</dbReference>
<evidence type="ECO:0000256" key="1">
    <source>
        <dbReference type="ARBA" id="ARBA00022676"/>
    </source>
</evidence>
<dbReference type="PANTHER" id="PTHR13778">
    <property type="entry name" value="GLYCOSYLTRANSFERASE 8 DOMAIN-CONTAINING PROTEIN"/>
    <property type="match status" value="1"/>
</dbReference>
<dbReference type="Pfam" id="PF01501">
    <property type="entry name" value="Glyco_transf_8"/>
    <property type="match status" value="1"/>
</dbReference>
<comment type="caution">
    <text evidence="4">The sequence shown here is derived from an EMBL/GenBank/DDBJ whole genome shotgun (WGS) entry which is preliminary data.</text>
</comment>
<sequence length="317" mass="34966">MAKYEASPRADVIQLAMAADAGFMMPLGVALTSLCEAHAPGELAVTILHDGVPAADIARVERSVAGRIPLTWRQVAPEEVAGAHFSTFLTAASLFRLLLPQFLPEQIERVIYLDCDVVVTASLRELWELELGSTLLAAARDAGSPFPAGPCGTEWERLGLDPGAPYFNTGVLVIPVAAWREADVPRRTLEVLRASEPRWGDQDGLNVVLQGRWTELSRRWNLQTPDVDRRGLAWALWRDDVEAALDAPAIIHYTEREKPWSPGAPHPLADRWYEVLDRSDWRGWRPGSGSRSLVRRTGSRVKSAWRALTAKPVSVSA</sequence>
<accession>A0A660LG77</accession>
<dbReference type="SUPFAM" id="SSF53448">
    <property type="entry name" value="Nucleotide-diphospho-sugar transferases"/>
    <property type="match status" value="1"/>
</dbReference>
<dbReference type="Gene3D" id="3.90.550.10">
    <property type="entry name" value="Spore Coat Polysaccharide Biosynthesis Protein SpsA, Chain A"/>
    <property type="match status" value="1"/>
</dbReference>
<dbReference type="GO" id="GO:0046872">
    <property type="term" value="F:metal ion binding"/>
    <property type="evidence" value="ECO:0007669"/>
    <property type="project" value="UniProtKB-KW"/>
</dbReference>
<reference evidence="4 5" key="1">
    <citation type="submission" date="2018-10" db="EMBL/GenBank/DDBJ databases">
        <title>Genomic Encyclopedia of Archaeal and Bacterial Type Strains, Phase II (KMG-II): from individual species to whole genera.</title>
        <authorList>
            <person name="Goeker M."/>
        </authorList>
    </citation>
    <scope>NUCLEOTIDE SEQUENCE [LARGE SCALE GENOMIC DNA]</scope>
    <source>
        <strain evidence="4 5">DSM 14954</strain>
    </source>
</reference>
<proteinExistence type="predicted"/>
<protein>
    <submittedName>
        <fullName evidence="4">Lipopolysaccharide biosynthesis glycosyltransferase</fullName>
    </submittedName>
</protein>
<dbReference type="CDD" id="cd04194">
    <property type="entry name" value="GT8_A4GalT_like"/>
    <property type="match status" value="1"/>
</dbReference>
<evidence type="ECO:0000256" key="3">
    <source>
        <dbReference type="ARBA" id="ARBA00022723"/>
    </source>
</evidence>
<evidence type="ECO:0000313" key="5">
    <source>
        <dbReference type="Proteomes" id="UP000278962"/>
    </source>
</evidence>
<keyword evidence="1" id="KW-0328">Glycosyltransferase</keyword>
<dbReference type="Proteomes" id="UP000278962">
    <property type="component" value="Unassembled WGS sequence"/>
</dbReference>
<keyword evidence="2 4" id="KW-0808">Transferase</keyword>
<dbReference type="GO" id="GO:0016757">
    <property type="term" value="F:glycosyltransferase activity"/>
    <property type="evidence" value="ECO:0007669"/>
    <property type="project" value="UniProtKB-KW"/>
</dbReference>
<organism evidence="4 5">
    <name type="scientific">Solirubrobacter pauli</name>
    <dbReference type="NCBI Taxonomy" id="166793"/>
    <lineage>
        <taxon>Bacteria</taxon>
        <taxon>Bacillati</taxon>
        <taxon>Actinomycetota</taxon>
        <taxon>Thermoleophilia</taxon>
        <taxon>Solirubrobacterales</taxon>
        <taxon>Solirubrobacteraceae</taxon>
        <taxon>Solirubrobacter</taxon>
    </lineage>
</organism>
<keyword evidence="3" id="KW-0479">Metal-binding</keyword>
<dbReference type="PANTHER" id="PTHR13778:SF47">
    <property type="entry name" value="LIPOPOLYSACCHARIDE 1,3-GALACTOSYLTRANSFERASE"/>
    <property type="match status" value="1"/>
</dbReference>
<gene>
    <name evidence="4" type="ORF">C8N24_3969</name>
</gene>
<evidence type="ECO:0000313" key="4">
    <source>
        <dbReference type="EMBL" id="RKQ94092.1"/>
    </source>
</evidence>
<evidence type="ECO:0000256" key="2">
    <source>
        <dbReference type="ARBA" id="ARBA00022679"/>
    </source>
</evidence>
<dbReference type="InterPro" id="IPR050748">
    <property type="entry name" value="Glycosyltrans_8_dom-fam"/>
</dbReference>